<dbReference type="Proteomes" id="UP001177021">
    <property type="component" value="Unassembled WGS sequence"/>
</dbReference>
<reference evidence="1" key="1">
    <citation type="submission" date="2023-10" db="EMBL/GenBank/DDBJ databases">
        <authorList>
            <person name="Rodriguez Cubillos JULIANA M."/>
            <person name="De Vega J."/>
        </authorList>
    </citation>
    <scope>NUCLEOTIDE SEQUENCE</scope>
</reference>
<name>A0ACB0M3S4_TRIPR</name>
<proteinExistence type="predicted"/>
<gene>
    <name evidence="1" type="ORF">MILVUS5_LOCUS39224</name>
</gene>
<accession>A0ACB0M3S4</accession>
<evidence type="ECO:0000313" key="1">
    <source>
        <dbReference type="EMBL" id="CAJ2676489.1"/>
    </source>
</evidence>
<evidence type="ECO:0000313" key="2">
    <source>
        <dbReference type="Proteomes" id="UP001177021"/>
    </source>
</evidence>
<comment type="caution">
    <text evidence="1">The sequence shown here is derived from an EMBL/GenBank/DDBJ whole genome shotgun (WGS) entry which is preliminary data.</text>
</comment>
<organism evidence="1 2">
    <name type="scientific">Trifolium pratense</name>
    <name type="common">Red clover</name>
    <dbReference type="NCBI Taxonomy" id="57577"/>
    <lineage>
        <taxon>Eukaryota</taxon>
        <taxon>Viridiplantae</taxon>
        <taxon>Streptophyta</taxon>
        <taxon>Embryophyta</taxon>
        <taxon>Tracheophyta</taxon>
        <taxon>Spermatophyta</taxon>
        <taxon>Magnoliopsida</taxon>
        <taxon>eudicotyledons</taxon>
        <taxon>Gunneridae</taxon>
        <taxon>Pentapetalae</taxon>
        <taxon>rosids</taxon>
        <taxon>fabids</taxon>
        <taxon>Fabales</taxon>
        <taxon>Fabaceae</taxon>
        <taxon>Papilionoideae</taxon>
        <taxon>50 kb inversion clade</taxon>
        <taxon>NPAAA clade</taxon>
        <taxon>Hologalegina</taxon>
        <taxon>IRL clade</taxon>
        <taxon>Trifolieae</taxon>
        <taxon>Trifolium</taxon>
    </lineage>
</organism>
<dbReference type="EMBL" id="CASHSV030000823">
    <property type="protein sequence ID" value="CAJ2676489.1"/>
    <property type="molecule type" value="Genomic_DNA"/>
</dbReference>
<protein>
    <submittedName>
        <fullName evidence="1">Uncharacterized protein</fullName>
    </submittedName>
</protein>
<sequence>MTTYIKILIFTIAIICVASITFADKIGLNCFQTNYCPKDSFHCANDCKAKGYHSGGDCFMDMPYCCCNSNV</sequence>
<keyword evidence="2" id="KW-1185">Reference proteome</keyword>